<reference evidence="4" key="1">
    <citation type="submission" date="2021-03" db="EMBL/GenBank/DDBJ databases">
        <title>Whole genome shotgun sequence of Actinoplanes consettensis NBRC 14913.</title>
        <authorList>
            <person name="Komaki H."/>
            <person name="Tamura T."/>
        </authorList>
    </citation>
    <scope>NUCLEOTIDE SEQUENCE</scope>
    <source>
        <strain evidence="4">NBRC 14913</strain>
    </source>
</reference>
<dbReference type="Gene3D" id="2.30.110.10">
    <property type="entry name" value="Electron Transport, Fmn-binding Protein, Chain A"/>
    <property type="match status" value="1"/>
</dbReference>
<organism evidence="4 5">
    <name type="scientific">Winogradskya consettensis</name>
    <dbReference type="NCBI Taxonomy" id="113560"/>
    <lineage>
        <taxon>Bacteria</taxon>
        <taxon>Bacillati</taxon>
        <taxon>Actinomycetota</taxon>
        <taxon>Actinomycetes</taxon>
        <taxon>Micromonosporales</taxon>
        <taxon>Micromonosporaceae</taxon>
        <taxon>Winogradskya</taxon>
    </lineage>
</organism>
<sequence>MRLSDGVRELRDRPEFAVLSTSGPDGVAQLSVMWVGWDGDELVMATKGCRRKVADVRRDPRVTVLVHDRDRPARFVELRGPAQVTEEDARSLVDTRAQRYTRKDHVRGGVAEEADRVVPRGTPSRLPRGGSGGGDSGTGRGPSRCVAWVPATDRLVVEGVGCGADVLTAYRSGLIWIEAPDEVRRERAMARDGDTYAPHWERWVRHEDAFYAANDVRGQADLIIQNG</sequence>
<evidence type="ECO:0000256" key="1">
    <source>
        <dbReference type="ARBA" id="ARBA00023002"/>
    </source>
</evidence>
<keyword evidence="5" id="KW-1185">Reference proteome</keyword>
<name>A0A919SJP8_9ACTN</name>
<gene>
    <name evidence="4" type="ORF">Aco04nite_32810</name>
</gene>
<evidence type="ECO:0000313" key="4">
    <source>
        <dbReference type="EMBL" id="GIM72951.1"/>
    </source>
</evidence>
<feature type="domain" description="Pyridoxamine 5'-phosphate oxidase N-terminal" evidence="3">
    <location>
        <begin position="5"/>
        <end position="118"/>
    </location>
</feature>
<dbReference type="InterPro" id="IPR052019">
    <property type="entry name" value="F420H2_bilvrd_red/Heme_oxyg"/>
</dbReference>
<evidence type="ECO:0000259" key="3">
    <source>
        <dbReference type="Pfam" id="PF01243"/>
    </source>
</evidence>
<evidence type="ECO:0000256" key="2">
    <source>
        <dbReference type="SAM" id="MobiDB-lite"/>
    </source>
</evidence>
<dbReference type="InterPro" id="IPR027417">
    <property type="entry name" value="P-loop_NTPase"/>
</dbReference>
<dbReference type="GO" id="GO:0016627">
    <property type="term" value="F:oxidoreductase activity, acting on the CH-CH group of donors"/>
    <property type="evidence" value="ECO:0007669"/>
    <property type="project" value="TreeGrafter"/>
</dbReference>
<feature type="compositionally biased region" description="Gly residues" evidence="2">
    <location>
        <begin position="129"/>
        <end position="140"/>
    </location>
</feature>
<feature type="compositionally biased region" description="Low complexity" evidence="2">
    <location>
        <begin position="119"/>
        <end position="128"/>
    </location>
</feature>
<protein>
    <recommendedName>
        <fullName evidence="3">Pyridoxamine 5'-phosphate oxidase N-terminal domain-containing protein</fullName>
    </recommendedName>
</protein>
<dbReference type="SUPFAM" id="SSF52540">
    <property type="entry name" value="P-loop containing nucleoside triphosphate hydrolases"/>
    <property type="match status" value="1"/>
</dbReference>
<dbReference type="PANTHER" id="PTHR35176:SF6">
    <property type="entry name" value="HEME OXYGENASE HI_0854-RELATED"/>
    <property type="match status" value="1"/>
</dbReference>
<dbReference type="GO" id="GO:0005829">
    <property type="term" value="C:cytosol"/>
    <property type="evidence" value="ECO:0007669"/>
    <property type="project" value="TreeGrafter"/>
</dbReference>
<accession>A0A919SJP8</accession>
<feature type="region of interest" description="Disordered" evidence="2">
    <location>
        <begin position="108"/>
        <end position="142"/>
    </location>
</feature>
<dbReference type="GO" id="GO:0070967">
    <property type="term" value="F:coenzyme F420 binding"/>
    <property type="evidence" value="ECO:0007669"/>
    <property type="project" value="TreeGrafter"/>
</dbReference>
<dbReference type="Pfam" id="PF01243">
    <property type="entry name" value="PNPOx_N"/>
    <property type="match status" value="1"/>
</dbReference>
<dbReference type="Gene3D" id="3.40.50.300">
    <property type="entry name" value="P-loop containing nucleotide triphosphate hydrolases"/>
    <property type="match status" value="1"/>
</dbReference>
<dbReference type="Proteomes" id="UP000680865">
    <property type="component" value="Unassembled WGS sequence"/>
</dbReference>
<dbReference type="AlphaFoldDB" id="A0A919SJP8"/>
<keyword evidence="1" id="KW-0560">Oxidoreductase</keyword>
<dbReference type="SUPFAM" id="SSF50475">
    <property type="entry name" value="FMN-binding split barrel"/>
    <property type="match status" value="1"/>
</dbReference>
<dbReference type="PANTHER" id="PTHR35176">
    <property type="entry name" value="HEME OXYGENASE HI_0854-RELATED"/>
    <property type="match status" value="1"/>
</dbReference>
<evidence type="ECO:0000313" key="5">
    <source>
        <dbReference type="Proteomes" id="UP000680865"/>
    </source>
</evidence>
<proteinExistence type="predicted"/>
<dbReference type="InterPro" id="IPR019920">
    <property type="entry name" value="F420-binding_dom_put"/>
</dbReference>
<comment type="caution">
    <text evidence="4">The sequence shown here is derived from an EMBL/GenBank/DDBJ whole genome shotgun (WGS) entry which is preliminary data.</text>
</comment>
<dbReference type="InterPro" id="IPR012349">
    <property type="entry name" value="Split_barrel_FMN-bd"/>
</dbReference>
<dbReference type="EMBL" id="BOQP01000016">
    <property type="protein sequence ID" value="GIM72951.1"/>
    <property type="molecule type" value="Genomic_DNA"/>
</dbReference>
<dbReference type="InterPro" id="IPR011576">
    <property type="entry name" value="Pyridox_Oxase_N"/>
</dbReference>
<dbReference type="NCBIfam" id="TIGR03618">
    <property type="entry name" value="Rv1155_F420"/>
    <property type="match status" value="1"/>
</dbReference>